<keyword evidence="1" id="KW-0560">Oxidoreductase</keyword>
<evidence type="ECO:0000313" key="3">
    <source>
        <dbReference type="EMBL" id="PSL51278.1"/>
    </source>
</evidence>
<dbReference type="InterPro" id="IPR036812">
    <property type="entry name" value="NAD(P)_OxRdtase_dom_sf"/>
</dbReference>
<name>A0A2P8HYF6_9BACI</name>
<dbReference type="FunFam" id="3.20.20.100:FF:000004">
    <property type="entry name" value="Oxidoreductase, aldo/keto reductase"/>
    <property type="match status" value="1"/>
</dbReference>
<gene>
    <name evidence="3" type="ORF">B0H94_101188</name>
</gene>
<dbReference type="Pfam" id="PF00248">
    <property type="entry name" value="Aldo_ket_red"/>
    <property type="match status" value="1"/>
</dbReference>
<dbReference type="SUPFAM" id="SSF51430">
    <property type="entry name" value="NAD(P)-linked oxidoreductase"/>
    <property type="match status" value="1"/>
</dbReference>
<dbReference type="OrthoDB" id="9773828at2"/>
<organism evidence="3 4">
    <name type="scientific">Salsuginibacillus halophilus</name>
    <dbReference type="NCBI Taxonomy" id="517424"/>
    <lineage>
        <taxon>Bacteria</taxon>
        <taxon>Bacillati</taxon>
        <taxon>Bacillota</taxon>
        <taxon>Bacilli</taxon>
        <taxon>Bacillales</taxon>
        <taxon>Bacillaceae</taxon>
        <taxon>Salsuginibacillus</taxon>
    </lineage>
</organism>
<dbReference type="GO" id="GO:0016491">
    <property type="term" value="F:oxidoreductase activity"/>
    <property type="evidence" value="ECO:0007669"/>
    <property type="project" value="UniProtKB-KW"/>
</dbReference>
<dbReference type="Proteomes" id="UP000242310">
    <property type="component" value="Unassembled WGS sequence"/>
</dbReference>
<dbReference type="RefSeq" id="WP_106587354.1">
    <property type="nucleotide sequence ID" value="NZ_PYAV01000001.1"/>
</dbReference>
<dbReference type="PRINTS" id="PR00069">
    <property type="entry name" value="ALDKETRDTASE"/>
</dbReference>
<protein>
    <submittedName>
        <fullName evidence="3">Aryl-alcohol dehydrogenase-like predicted oxidoreductase</fullName>
    </submittedName>
</protein>
<dbReference type="InterPro" id="IPR050523">
    <property type="entry name" value="AKR_Detox_Biosynth"/>
</dbReference>
<accession>A0A2P8HYF6</accession>
<evidence type="ECO:0000313" key="4">
    <source>
        <dbReference type="Proteomes" id="UP000242310"/>
    </source>
</evidence>
<feature type="domain" description="NADP-dependent oxidoreductase" evidence="2">
    <location>
        <begin position="15"/>
        <end position="312"/>
    </location>
</feature>
<evidence type="ECO:0000256" key="1">
    <source>
        <dbReference type="ARBA" id="ARBA00023002"/>
    </source>
</evidence>
<dbReference type="PANTHER" id="PTHR43364:SF4">
    <property type="entry name" value="NAD(P)-LINKED OXIDOREDUCTASE SUPERFAMILY PROTEIN"/>
    <property type="match status" value="1"/>
</dbReference>
<proteinExistence type="predicted"/>
<dbReference type="EMBL" id="PYAV01000001">
    <property type="protein sequence ID" value="PSL51278.1"/>
    <property type="molecule type" value="Genomic_DNA"/>
</dbReference>
<reference evidence="3 4" key="1">
    <citation type="submission" date="2018-03" db="EMBL/GenBank/DDBJ databases">
        <title>Genomic Encyclopedia of Type Strains, Phase III (KMG-III): the genomes of soil and plant-associated and newly described type strains.</title>
        <authorList>
            <person name="Whitman W."/>
        </authorList>
    </citation>
    <scope>NUCLEOTIDE SEQUENCE [LARGE SCALE GENOMIC DNA]</scope>
    <source>
        <strain evidence="3 4">CGMCC 1.07653</strain>
    </source>
</reference>
<dbReference type="PANTHER" id="PTHR43364">
    <property type="entry name" value="NADH-SPECIFIC METHYLGLYOXAL REDUCTASE-RELATED"/>
    <property type="match status" value="1"/>
</dbReference>
<dbReference type="InterPro" id="IPR023210">
    <property type="entry name" value="NADP_OxRdtase_dom"/>
</dbReference>
<dbReference type="InterPro" id="IPR020471">
    <property type="entry name" value="AKR"/>
</dbReference>
<dbReference type="AlphaFoldDB" id="A0A2P8HYF6"/>
<dbReference type="Gene3D" id="3.20.20.100">
    <property type="entry name" value="NADP-dependent oxidoreductase domain"/>
    <property type="match status" value="1"/>
</dbReference>
<comment type="caution">
    <text evidence="3">The sequence shown here is derived from an EMBL/GenBank/DDBJ whole genome shotgun (WGS) entry which is preliminary data.</text>
</comment>
<sequence length="335" mass="38211">MEYRTLGRSGVAVSELCLGTMTFGRATEEAEAIRMMHKFFDDGGNFLDTADTYVGGRSEEIVGQAIQGRRKDIVLASKVRMRTSPGVNGVGYSRKHVMDSIDESLKRLKTDYLDLYQLHVWDHLTPIEEVMRTLDDLITQGKVRYIGCSNFLSWQLMKALSVSEREKYAKFISLQPQYSLIHREMDREMMSLIREEGIGFLPWAPLGGGLLTDKYERNERPERGRLAAPKVGEYTWDNKATPDAFRILDEVVAIAEEIHKTPAQVALNWQLGKEEITAPIVGCRTMAQYEENIGAVGWRLSKEHQARLDEVSAIADEYPNRFIERFSRPLTPEEK</sequence>
<evidence type="ECO:0000259" key="2">
    <source>
        <dbReference type="Pfam" id="PF00248"/>
    </source>
</evidence>
<dbReference type="GO" id="GO:0005829">
    <property type="term" value="C:cytosol"/>
    <property type="evidence" value="ECO:0007669"/>
    <property type="project" value="UniProtKB-ARBA"/>
</dbReference>
<keyword evidence="4" id="KW-1185">Reference proteome</keyword>